<dbReference type="Proteomes" id="UP001161409">
    <property type="component" value="Unassembled WGS sequence"/>
</dbReference>
<organism evidence="1 2">
    <name type="scientific">Sneathiella chinensis</name>
    <dbReference type="NCBI Taxonomy" id="349750"/>
    <lineage>
        <taxon>Bacteria</taxon>
        <taxon>Pseudomonadati</taxon>
        <taxon>Pseudomonadota</taxon>
        <taxon>Alphaproteobacteria</taxon>
        <taxon>Sneathiellales</taxon>
        <taxon>Sneathiellaceae</taxon>
        <taxon>Sneathiella</taxon>
    </lineage>
</organism>
<evidence type="ECO:0000313" key="2">
    <source>
        <dbReference type="Proteomes" id="UP001161409"/>
    </source>
</evidence>
<name>A0ABQ5U5A4_9PROT</name>
<proteinExistence type="predicted"/>
<evidence type="ECO:0000313" key="1">
    <source>
        <dbReference type="EMBL" id="GLQ07297.1"/>
    </source>
</evidence>
<keyword evidence="2" id="KW-1185">Reference proteome</keyword>
<reference evidence="1" key="1">
    <citation type="journal article" date="2014" name="Int. J. Syst. Evol. Microbiol.">
        <title>Complete genome of a new Firmicutes species belonging to the dominant human colonic microbiota ('Ruminococcus bicirculans') reveals two chromosomes and a selective capacity to utilize plant glucans.</title>
        <authorList>
            <consortium name="NISC Comparative Sequencing Program"/>
            <person name="Wegmann U."/>
            <person name="Louis P."/>
            <person name="Goesmann A."/>
            <person name="Henrissat B."/>
            <person name="Duncan S.H."/>
            <person name="Flint H.J."/>
        </authorList>
    </citation>
    <scope>NUCLEOTIDE SEQUENCE</scope>
    <source>
        <strain evidence="1">NBRC 103408</strain>
    </source>
</reference>
<accession>A0ABQ5U5A4</accession>
<sequence length="69" mass="8104">MPADDGQTVEGGFERVFIHDNVAILPLRELTRQPYQSKRHATTSIHYHFLKSYHFPKNEIKEKEQQPTP</sequence>
<gene>
    <name evidence="1" type="ORF">GCM10007924_25180</name>
</gene>
<protein>
    <submittedName>
        <fullName evidence="1">Uncharacterized protein</fullName>
    </submittedName>
</protein>
<dbReference type="EMBL" id="BSNF01000008">
    <property type="protein sequence ID" value="GLQ07297.1"/>
    <property type="molecule type" value="Genomic_DNA"/>
</dbReference>
<comment type="caution">
    <text evidence="1">The sequence shown here is derived from an EMBL/GenBank/DDBJ whole genome shotgun (WGS) entry which is preliminary data.</text>
</comment>
<reference evidence="1" key="2">
    <citation type="submission" date="2023-01" db="EMBL/GenBank/DDBJ databases">
        <title>Draft genome sequence of Sneathiella chinensis strain NBRC 103408.</title>
        <authorList>
            <person name="Sun Q."/>
            <person name="Mori K."/>
        </authorList>
    </citation>
    <scope>NUCLEOTIDE SEQUENCE</scope>
    <source>
        <strain evidence="1">NBRC 103408</strain>
    </source>
</reference>